<keyword evidence="3" id="KW-1185">Reference proteome</keyword>
<dbReference type="EMBL" id="CAJHUC010001415">
    <property type="protein sequence ID" value="CAD7701041.1"/>
    <property type="molecule type" value="Genomic_DNA"/>
</dbReference>
<organism evidence="2 3">
    <name type="scientific">Ostreobium quekettii</name>
    <dbReference type="NCBI Taxonomy" id="121088"/>
    <lineage>
        <taxon>Eukaryota</taxon>
        <taxon>Viridiplantae</taxon>
        <taxon>Chlorophyta</taxon>
        <taxon>core chlorophytes</taxon>
        <taxon>Ulvophyceae</taxon>
        <taxon>TCBD clade</taxon>
        <taxon>Bryopsidales</taxon>
        <taxon>Ostreobineae</taxon>
        <taxon>Ostreobiaceae</taxon>
        <taxon>Ostreobium</taxon>
    </lineage>
</organism>
<dbReference type="EMBL" id="CAJHUC010000688">
    <property type="protein sequence ID" value="CAD7697623.1"/>
    <property type="molecule type" value="Genomic_DNA"/>
</dbReference>
<sequence>MEPSALAEGGCGTTTQQGPITTYCNNNRPDVQMYGGMSSTHSPSLDKILHFDLPVISSWMRSWVVMHRAFTQNPLLVQDRIVLEAYGDMHCSCQCPTWAVLVQGEQ</sequence>
<protein>
    <submittedName>
        <fullName evidence="2">Uncharacterized protein</fullName>
    </submittedName>
</protein>
<evidence type="ECO:0000313" key="1">
    <source>
        <dbReference type="EMBL" id="CAD7697623.1"/>
    </source>
</evidence>
<reference evidence="2" key="1">
    <citation type="submission" date="2020-12" db="EMBL/GenBank/DDBJ databases">
        <authorList>
            <person name="Iha C."/>
        </authorList>
    </citation>
    <scope>NUCLEOTIDE SEQUENCE</scope>
</reference>
<evidence type="ECO:0000313" key="3">
    <source>
        <dbReference type="Proteomes" id="UP000708148"/>
    </source>
</evidence>
<dbReference type="Proteomes" id="UP000708148">
    <property type="component" value="Unassembled WGS sequence"/>
</dbReference>
<comment type="caution">
    <text evidence="2">The sequence shown here is derived from an EMBL/GenBank/DDBJ whole genome shotgun (WGS) entry which is preliminary data.</text>
</comment>
<name>A0A8S1J1H4_9CHLO</name>
<accession>A0A8S1J1H4</accession>
<dbReference type="AlphaFoldDB" id="A0A8S1J1H4"/>
<gene>
    <name evidence="1" type="ORF">OSTQU699_LOCUS2984</name>
    <name evidence="2" type="ORF">OSTQU699_LOCUS6400</name>
</gene>
<proteinExistence type="predicted"/>
<evidence type="ECO:0000313" key="2">
    <source>
        <dbReference type="EMBL" id="CAD7701041.1"/>
    </source>
</evidence>